<dbReference type="InterPro" id="IPR011009">
    <property type="entry name" value="Kinase-like_dom_sf"/>
</dbReference>
<evidence type="ECO:0000259" key="1">
    <source>
        <dbReference type="Pfam" id="PF01636"/>
    </source>
</evidence>
<dbReference type="SUPFAM" id="SSF56112">
    <property type="entry name" value="Protein kinase-like (PK-like)"/>
    <property type="match status" value="1"/>
</dbReference>
<reference evidence="2" key="1">
    <citation type="submission" date="2022-10" db="EMBL/GenBank/DDBJ databases">
        <authorList>
            <person name="Yue Y."/>
        </authorList>
    </citation>
    <scope>NUCLEOTIDE SEQUENCE</scope>
    <source>
        <strain evidence="2">Z654</strain>
    </source>
</reference>
<name>A0AAE3IVU2_9RHOB</name>
<comment type="caution">
    <text evidence="2">The sequence shown here is derived from an EMBL/GenBank/DDBJ whole genome shotgun (WGS) entry which is preliminary data.</text>
</comment>
<sequence>MAEAPQILQDRLCAEGLAKDSTVWTPLKGGRSNRSWKLQSETETLVCKLYPKESTNPLFPNRAGAEFAALTELSGKGISPNPLKLLSAREGLCLVYEYLDGEIWKPTRESASKLGKAIRFLHNQNAPSLLKAGLPVASKLLLQGQKILSLCEEAEKQLLPPPPDLPYISETPPVFLHGDLVPANILVTQTGIQFIDWQCPAIGDPCEDFAIFLSPAMQILYGEGPLSDADARTLLQAYGDPLLQKRFQLLTPLFHWRMAAYCLWKISQGDRDYEKALQAELTALKA</sequence>
<dbReference type="AlphaFoldDB" id="A0AAE3IVU2"/>
<protein>
    <submittedName>
        <fullName evidence="2">Aminoglycoside phosphotransferase family protein</fullName>
    </submittedName>
</protein>
<dbReference type="Gene3D" id="3.90.1200.10">
    <property type="match status" value="1"/>
</dbReference>
<dbReference type="InterPro" id="IPR002575">
    <property type="entry name" value="Aminoglycoside_PTrfase"/>
</dbReference>
<evidence type="ECO:0000313" key="2">
    <source>
        <dbReference type="EMBL" id="MCV6823060.1"/>
    </source>
</evidence>
<keyword evidence="3" id="KW-1185">Reference proteome</keyword>
<accession>A0AAE3IVU2</accession>
<proteinExistence type="predicted"/>
<dbReference type="RefSeq" id="WP_263951891.1">
    <property type="nucleotide sequence ID" value="NZ_JAOYFC010000001.1"/>
</dbReference>
<dbReference type="Proteomes" id="UP001208041">
    <property type="component" value="Unassembled WGS sequence"/>
</dbReference>
<dbReference type="Pfam" id="PF01636">
    <property type="entry name" value="APH"/>
    <property type="match status" value="1"/>
</dbReference>
<evidence type="ECO:0000313" key="3">
    <source>
        <dbReference type="Proteomes" id="UP001208041"/>
    </source>
</evidence>
<dbReference type="EMBL" id="JAOYFC010000001">
    <property type="protein sequence ID" value="MCV6823060.1"/>
    <property type="molecule type" value="Genomic_DNA"/>
</dbReference>
<feature type="domain" description="Aminoglycoside phosphotransferase" evidence="1">
    <location>
        <begin position="24"/>
        <end position="241"/>
    </location>
</feature>
<organism evidence="2 3">
    <name type="scientific">Halocynthiibacter halioticoli</name>
    <dbReference type="NCBI Taxonomy" id="2986804"/>
    <lineage>
        <taxon>Bacteria</taxon>
        <taxon>Pseudomonadati</taxon>
        <taxon>Pseudomonadota</taxon>
        <taxon>Alphaproteobacteria</taxon>
        <taxon>Rhodobacterales</taxon>
        <taxon>Paracoccaceae</taxon>
        <taxon>Halocynthiibacter</taxon>
    </lineage>
</organism>
<gene>
    <name evidence="2" type="ORF">OH136_00710</name>
</gene>